<dbReference type="OrthoDB" id="8612680at2"/>
<dbReference type="CDD" id="cd17299">
    <property type="entry name" value="acetolactate_decarboxylase"/>
    <property type="match status" value="1"/>
</dbReference>
<evidence type="ECO:0000256" key="9">
    <source>
        <dbReference type="PIRNR" id="PIRNR001332"/>
    </source>
</evidence>
<evidence type="ECO:0000256" key="3">
    <source>
        <dbReference type="ARBA" id="ARBA00007106"/>
    </source>
</evidence>
<evidence type="ECO:0000313" key="11">
    <source>
        <dbReference type="Proteomes" id="UP000181969"/>
    </source>
</evidence>
<protein>
    <recommendedName>
        <fullName evidence="5 9">Alpha-acetolactate decarboxylase</fullName>
        <ecNumber evidence="4 9">4.1.1.5</ecNumber>
    </recommendedName>
</protein>
<evidence type="ECO:0000313" key="10">
    <source>
        <dbReference type="EMBL" id="SFL05567.1"/>
    </source>
</evidence>
<evidence type="ECO:0000256" key="2">
    <source>
        <dbReference type="ARBA" id="ARBA00005170"/>
    </source>
</evidence>
<dbReference type="EMBL" id="FOTJ01000001">
    <property type="protein sequence ID" value="SFL05567.1"/>
    <property type="molecule type" value="Genomic_DNA"/>
</dbReference>
<dbReference type="GO" id="GO:0047605">
    <property type="term" value="F:acetolactate decarboxylase activity"/>
    <property type="evidence" value="ECO:0007669"/>
    <property type="project" value="UniProtKB-UniRule"/>
</dbReference>
<reference evidence="10 11" key="1">
    <citation type="submission" date="2016-10" db="EMBL/GenBank/DDBJ databases">
        <authorList>
            <person name="de Groot N.N."/>
        </authorList>
    </citation>
    <scope>NUCLEOTIDE SEQUENCE [LARGE SCALE GENOMIC DNA]</scope>
    <source>
        <strain evidence="10 11">M79</strain>
    </source>
</reference>
<sequence>MVKSFINKMSAIFQHGSFNTLYGGFYEGTITAGEALKYGQIGIGTLDGADGEVIILDGTAFHGNSENQVRVVKPNETLPYVAVIDHQPFATYKVNGLTMQTLHDLTEKFPTRNTAYSLKMTGHFDSVEISSKPAKNTKNYLEILAEQPHFTEKNISGTIVGIWSPKFLEDLYGDGAHLHFLSDDKTFGGHLTEFLSGQITIEVGQVGEMKQEFPQENENFKAMRFE</sequence>
<dbReference type="SUPFAM" id="SSF117856">
    <property type="entry name" value="AF0104/ALDC/Ptd012-like"/>
    <property type="match status" value="1"/>
</dbReference>
<dbReference type="AlphaFoldDB" id="A0A1I4EM02"/>
<evidence type="ECO:0000256" key="5">
    <source>
        <dbReference type="ARBA" id="ARBA00020164"/>
    </source>
</evidence>
<keyword evidence="7 9" id="KW-0005">Acetoin biosynthesis</keyword>
<evidence type="ECO:0000256" key="1">
    <source>
        <dbReference type="ARBA" id="ARBA00001784"/>
    </source>
</evidence>
<dbReference type="PANTHER" id="PTHR35524:SF1">
    <property type="entry name" value="ALPHA-ACETOLACTATE DECARBOXYLASE"/>
    <property type="match status" value="1"/>
</dbReference>
<accession>A0A1I4EM02</accession>
<evidence type="ECO:0000256" key="7">
    <source>
        <dbReference type="ARBA" id="ARBA00023061"/>
    </source>
</evidence>
<keyword evidence="8 9" id="KW-0456">Lyase</keyword>
<dbReference type="PIRSF" id="PIRSF001332">
    <property type="entry name" value="Acetolac_decarb"/>
    <property type="match status" value="1"/>
</dbReference>
<dbReference type="Pfam" id="PF03306">
    <property type="entry name" value="AAL_decarboxy"/>
    <property type="match status" value="1"/>
</dbReference>
<comment type="similarity">
    <text evidence="3 9">Belongs to the alpha-acetolactate decarboxylase family.</text>
</comment>
<dbReference type="PANTHER" id="PTHR35524">
    <property type="entry name" value="ALPHA-ACETOLACTATE DECARBOXYLASE"/>
    <property type="match status" value="1"/>
</dbReference>
<organism evidence="10 11">
    <name type="scientific">Lactococcus garvieae</name>
    <dbReference type="NCBI Taxonomy" id="1363"/>
    <lineage>
        <taxon>Bacteria</taxon>
        <taxon>Bacillati</taxon>
        <taxon>Bacillota</taxon>
        <taxon>Bacilli</taxon>
        <taxon>Lactobacillales</taxon>
        <taxon>Streptococcaceae</taxon>
        <taxon>Lactococcus</taxon>
    </lineage>
</organism>
<dbReference type="Gene3D" id="3.30.1330.80">
    <property type="entry name" value="Hypothetical protein, similar to alpha- acetolactate decarboxylase, domain 2"/>
    <property type="match status" value="2"/>
</dbReference>
<dbReference type="EC" id="4.1.1.5" evidence="4 9"/>
<keyword evidence="6 9" id="KW-0210">Decarboxylase</keyword>
<comment type="pathway">
    <text evidence="2 9">Polyol metabolism; (R,R)-butane-2,3-diol biosynthesis; (R,R)-butane-2,3-diol from pyruvate: step 2/3.</text>
</comment>
<name>A0A1I4EM02_9LACT</name>
<evidence type="ECO:0000256" key="4">
    <source>
        <dbReference type="ARBA" id="ARBA00013204"/>
    </source>
</evidence>
<dbReference type="RefSeq" id="WP_074749772.1">
    <property type="nucleotide sequence ID" value="NZ_CP141717.1"/>
</dbReference>
<proteinExistence type="inferred from homology"/>
<dbReference type="InterPro" id="IPR005128">
    <property type="entry name" value="Acetolactate_a_deCO2ase"/>
</dbReference>
<dbReference type="GO" id="GO:0045151">
    <property type="term" value="P:acetoin biosynthetic process"/>
    <property type="evidence" value="ECO:0007669"/>
    <property type="project" value="UniProtKB-UniRule"/>
</dbReference>
<dbReference type="Proteomes" id="UP000181969">
    <property type="component" value="Unassembled WGS sequence"/>
</dbReference>
<gene>
    <name evidence="10" type="ORF">SAMN05216438_10113</name>
</gene>
<comment type="catalytic activity">
    <reaction evidence="1 9">
        <text>(2S)-2-acetolactate + H(+) = (R)-acetoin + CO2</text>
        <dbReference type="Rhea" id="RHEA:21580"/>
        <dbReference type="ChEBI" id="CHEBI:15378"/>
        <dbReference type="ChEBI" id="CHEBI:15686"/>
        <dbReference type="ChEBI" id="CHEBI:16526"/>
        <dbReference type="ChEBI" id="CHEBI:58476"/>
        <dbReference type="EC" id="4.1.1.5"/>
    </reaction>
</comment>
<evidence type="ECO:0000256" key="8">
    <source>
        <dbReference type="ARBA" id="ARBA00023239"/>
    </source>
</evidence>
<dbReference type="UniPathway" id="UPA00626">
    <property type="reaction ID" value="UER00678"/>
</dbReference>
<evidence type="ECO:0000256" key="6">
    <source>
        <dbReference type="ARBA" id="ARBA00022793"/>
    </source>
</evidence>